<evidence type="ECO:0000256" key="2">
    <source>
        <dbReference type="ARBA" id="ARBA00004609"/>
    </source>
</evidence>
<comment type="cofactor">
    <cofactor evidence="1">
        <name>Co(2+)</name>
        <dbReference type="ChEBI" id="CHEBI:48828"/>
    </cofactor>
</comment>
<keyword evidence="12" id="KW-0812">Transmembrane</keyword>
<evidence type="ECO:0000256" key="12">
    <source>
        <dbReference type="SAM" id="Phobius"/>
    </source>
</evidence>
<dbReference type="RefSeq" id="XP_007416272.1">
    <property type="nucleotide sequence ID" value="XM_007416210.1"/>
</dbReference>
<keyword evidence="7" id="KW-0449">Lipoprotein</keyword>
<evidence type="ECO:0000313" key="15">
    <source>
        <dbReference type="Proteomes" id="UP000001072"/>
    </source>
</evidence>
<keyword evidence="6" id="KW-0170">Cobalt</keyword>
<organism evidence="15">
    <name type="scientific">Melampsora larici-populina (strain 98AG31 / pathotype 3-4-7)</name>
    <name type="common">Poplar leaf rust fungus</name>
    <dbReference type="NCBI Taxonomy" id="747676"/>
    <lineage>
        <taxon>Eukaryota</taxon>
        <taxon>Fungi</taxon>
        <taxon>Dikarya</taxon>
        <taxon>Basidiomycota</taxon>
        <taxon>Pucciniomycotina</taxon>
        <taxon>Pucciniomycetes</taxon>
        <taxon>Pucciniales</taxon>
        <taxon>Melampsoraceae</taxon>
        <taxon>Melampsora</taxon>
    </lineage>
</organism>
<dbReference type="Gene3D" id="3.20.20.370">
    <property type="entry name" value="Glycoside hydrolase/deacetylase"/>
    <property type="match status" value="1"/>
</dbReference>
<dbReference type="PANTHER" id="PTHR10587:SF135">
    <property type="entry name" value="CHITIN DEACETYLASE 3"/>
    <property type="match status" value="1"/>
</dbReference>
<dbReference type="STRING" id="747676.F4S4J9"/>
<dbReference type="GO" id="GO:0005886">
    <property type="term" value="C:plasma membrane"/>
    <property type="evidence" value="ECO:0007669"/>
    <property type="project" value="UniProtKB-SubCell"/>
</dbReference>
<dbReference type="GO" id="GO:0009272">
    <property type="term" value="P:fungal-type cell wall biogenesis"/>
    <property type="evidence" value="ECO:0007669"/>
    <property type="project" value="UniProtKB-ARBA"/>
</dbReference>
<dbReference type="Proteomes" id="UP000001072">
    <property type="component" value="Unassembled WGS sequence"/>
</dbReference>
<evidence type="ECO:0000256" key="5">
    <source>
        <dbReference type="ARBA" id="ARBA00023277"/>
    </source>
</evidence>
<evidence type="ECO:0000256" key="11">
    <source>
        <dbReference type="SAM" id="MobiDB-lite"/>
    </source>
</evidence>
<evidence type="ECO:0000259" key="13">
    <source>
        <dbReference type="PROSITE" id="PS51677"/>
    </source>
</evidence>
<dbReference type="eggNOG" id="ENOG502QZU8">
    <property type="taxonomic scope" value="Eukaryota"/>
</dbReference>
<dbReference type="EMBL" id="GL883147">
    <property type="protein sequence ID" value="EGG00426.1"/>
    <property type="molecule type" value="Genomic_DNA"/>
</dbReference>
<feature type="domain" description="NodB homology" evidence="13">
    <location>
        <begin position="217"/>
        <end position="421"/>
    </location>
</feature>
<dbReference type="InParanoid" id="F4S4J9"/>
<comment type="subcellular location">
    <subcellularLocation>
        <location evidence="2">Cell membrane</location>
        <topology evidence="2">Lipid-anchor</topology>
        <topology evidence="2">GPI-anchor</topology>
    </subcellularLocation>
</comment>
<dbReference type="InterPro" id="IPR002509">
    <property type="entry name" value="NODB_dom"/>
</dbReference>
<keyword evidence="12" id="KW-0472">Membrane</keyword>
<dbReference type="GO" id="GO:0098552">
    <property type="term" value="C:side of membrane"/>
    <property type="evidence" value="ECO:0007669"/>
    <property type="project" value="UniProtKB-KW"/>
</dbReference>
<evidence type="ECO:0000256" key="4">
    <source>
        <dbReference type="ARBA" id="ARBA00023024"/>
    </source>
</evidence>
<dbReference type="GO" id="GO:0000272">
    <property type="term" value="P:polysaccharide catabolic process"/>
    <property type="evidence" value="ECO:0007669"/>
    <property type="project" value="UniProtKB-KW"/>
</dbReference>
<dbReference type="AlphaFoldDB" id="F4S4J9"/>
<keyword evidence="15" id="KW-1185">Reference proteome</keyword>
<feature type="region of interest" description="Disordered" evidence="11">
    <location>
        <begin position="1"/>
        <end position="55"/>
    </location>
</feature>
<dbReference type="VEuPathDB" id="FungiDB:MELLADRAFT_118039"/>
<feature type="compositionally biased region" description="Basic and acidic residues" evidence="11">
    <location>
        <begin position="1"/>
        <end position="16"/>
    </location>
</feature>
<feature type="compositionally biased region" description="Basic residues" evidence="11">
    <location>
        <begin position="43"/>
        <end position="53"/>
    </location>
</feature>
<keyword evidence="4" id="KW-0146">Chitin degradation</keyword>
<keyword evidence="5" id="KW-0119">Carbohydrate metabolism</keyword>
<sequence length="433" mass="49714">MFEKLTSKLRNQKETETETETEEEEELSLLDHSSNRFSSTTHHQTRTGRRSPRSSRPTKTLIISLIISSIILIIIIILFSIPERVLKNPSKDYQIDWKASSPRPPATFKNIWGLKSPTVGSIEWKEMYPGPKPSGPVPQPQWISRYNSLVRERPNFLSYISSIPQANLSRTNGLAVYPEKTVLGSDGICSFRRTSCLRGLKEDRGMGLQDVWDGVPGTWSVGFDDGPLPPSDRLYKFLDTQNQSATHFWIGSNVRDHHELALKAYKRNDHLAVHTWSHAHLTTLSDHEVLGELGWTIQVIYDLTGLIPLYYRPPYGDVDNRIRALAKYVFGLKTLMWNSDTSDWTLNQTYAIGDYIDPPMQNFGIQESLNQLNHHLKENPNQRPVEERKGMIILEHELSEESVRVFEMSFQDVRKEGYVVCNVAQCLKADWYQ</sequence>
<gene>
    <name evidence="14" type="ORF">MELLADRAFT_118039</name>
</gene>
<evidence type="ECO:0000313" key="14">
    <source>
        <dbReference type="EMBL" id="EGG00426.1"/>
    </source>
</evidence>
<evidence type="ECO:0000256" key="1">
    <source>
        <dbReference type="ARBA" id="ARBA00001941"/>
    </source>
</evidence>
<keyword evidence="8" id="KW-0624">Polysaccharide degradation</keyword>
<evidence type="ECO:0000256" key="10">
    <source>
        <dbReference type="ARBA" id="ARBA00048494"/>
    </source>
</evidence>
<name>F4S4J9_MELLP</name>
<dbReference type="EC" id="3.5.1.41" evidence="9"/>
<dbReference type="HOGENOM" id="CLU_048928_0_0_1"/>
<dbReference type="KEGG" id="mlr:MELLADRAFT_118039"/>
<keyword evidence="3" id="KW-0336">GPI-anchor</keyword>
<evidence type="ECO:0000256" key="9">
    <source>
        <dbReference type="ARBA" id="ARBA00024056"/>
    </source>
</evidence>
<evidence type="ECO:0000256" key="8">
    <source>
        <dbReference type="ARBA" id="ARBA00023326"/>
    </source>
</evidence>
<protein>
    <recommendedName>
        <fullName evidence="9">chitin deacetylase</fullName>
        <ecNumber evidence="9">3.5.1.41</ecNumber>
    </recommendedName>
</protein>
<reference evidence="15" key="1">
    <citation type="journal article" date="2011" name="Proc. Natl. Acad. Sci. U.S.A.">
        <title>Obligate biotrophy features unraveled by the genomic analysis of rust fungi.</title>
        <authorList>
            <person name="Duplessis S."/>
            <person name="Cuomo C.A."/>
            <person name="Lin Y.-C."/>
            <person name="Aerts A."/>
            <person name="Tisserant E."/>
            <person name="Veneault-Fourrey C."/>
            <person name="Joly D.L."/>
            <person name="Hacquard S."/>
            <person name="Amselem J."/>
            <person name="Cantarel B.L."/>
            <person name="Chiu R."/>
            <person name="Coutinho P.M."/>
            <person name="Feau N."/>
            <person name="Field M."/>
            <person name="Frey P."/>
            <person name="Gelhaye E."/>
            <person name="Goldberg J."/>
            <person name="Grabherr M.G."/>
            <person name="Kodira C.D."/>
            <person name="Kohler A."/>
            <person name="Kuees U."/>
            <person name="Lindquist E.A."/>
            <person name="Lucas S.M."/>
            <person name="Mago R."/>
            <person name="Mauceli E."/>
            <person name="Morin E."/>
            <person name="Murat C."/>
            <person name="Pangilinan J.L."/>
            <person name="Park R."/>
            <person name="Pearson M."/>
            <person name="Quesneville H."/>
            <person name="Rouhier N."/>
            <person name="Sakthikumar S."/>
            <person name="Salamov A.A."/>
            <person name="Schmutz J."/>
            <person name="Selles B."/>
            <person name="Shapiro H."/>
            <person name="Tanguay P."/>
            <person name="Tuskan G.A."/>
            <person name="Henrissat B."/>
            <person name="Van de Peer Y."/>
            <person name="Rouze P."/>
            <person name="Ellis J.G."/>
            <person name="Dodds P.N."/>
            <person name="Schein J.E."/>
            <person name="Zhong S."/>
            <person name="Hamelin R.C."/>
            <person name="Grigoriev I.V."/>
            <person name="Szabo L.J."/>
            <person name="Martin F."/>
        </authorList>
    </citation>
    <scope>NUCLEOTIDE SEQUENCE [LARGE SCALE GENOMIC DNA]</scope>
    <source>
        <strain evidence="15">98AG31 / pathotype 3-4-7</strain>
    </source>
</reference>
<comment type="catalytic activity">
    <reaction evidence="10">
        <text>[(1-&gt;4)-N-acetyl-beta-D-glucosaminyl](n) + n H2O = chitosan + n acetate</text>
        <dbReference type="Rhea" id="RHEA:10464"/>
        <dbReference type="Rhea" id="RHEA-COMP:9593"/>
        <dbReference type="Rhea" id="RHEA-COMP:9597"/>
        <dbReference type="ChEBI" id="CHEBI:15377"/>
        <dbReference type="ChEBI" id="CHEBI:17029"/>
        <dbReference type="ChEBI" id="CHEBI:30089"/>
        <dbReference type="ChEBI" id="CHEBI:57704"/>
        <dbReference type="EC" id="3.5.1.41"/>
    </reaction>
    <physiologicalReaction direction="left-to-right" evidence="10">
        <dbReference type="Rhea" id="RHEA:10465"/>
    </physiologicalReaction>
</comment>
<accession>F4S4J9</accession>
<dbReference type="OrthoDB" id="407355at2759"/>
<evidence type="ECO:0000256" key="3">
    <source>
        <dbReference type="ARBA" id="ARBA00022622"/>
    </source>
</evidence>
<keyword evidence="3" id="KW-0325">Glycoprotein</keyword>
<dbReference type="PANTHER" id="PTHR10587">
    <property type="entry name" value="GLYCOSYL TRANSFERASE-RELATED"/>
    <property type="match status" value="1"/>
</dbReference>
<feature type="compositionally biased region" description="Acidic residues" evidence="11">
    <location>
        <begin position="17"/>
        <end position="28"/>
    </location>
</feature>
<dbReference type="InterPro" id="IPR050248">
    <property type="entry name" value="Polysacc_deacetylase_ArnD"/>
</dbReference>
<feature type="transmembrane region" description="Helical" evidence="12">
    <location>
        <begin position="60"/>
        <end position="81"/>
    </location>
</feature>
<dbReference type="SUPFAM" id="SSF88713">
    <property type="entry name" value="Glycoside hydrolase/deacetylase"/>
    <property type="match status" value="1"/>
</dbReference>
<evidence type="ECO:0000256" key="7">
    <source>
        <dbReference type="ARBA" id="ARBA00023288"/>
    </source>
</evidence>
<dbReference type="InterPro" id="IPR011330">
    <property type="entry name" value="Glyco_hydro/deAcase_b/a-brl"/>
</dbReference>
<dbReference type="GO" id="GO:0006032">
    <property type="term" value="P:chitin catabolic process"/>
    <property type="evidence" value="ECO:0007669"/>
    <property type="project" value="UniProtKB-KW"/>
</dbReference>
<dbReference type="PROSITE" id="PS51677">
    <property type="entry name" value="NODB"/>
    <property type="match status" value="1"/>
</dbReference>
<feature type="compositionally biased region" description="Polar residues" evidence="11">
    <location>
        <begin position="31"/>
        <end position="42"/>
    </location>
</feature>
<dbReference type="Pfam" id="PF01522">
    <property type="entry name" value="Polysacc_deac_1"/>
    <property type="match status" value="1"/>
</dbReference>
<evidence type="ECO:0000256" key="6">
    <source>
        <dbReference type="ARBA" id="ARBA00023285"/>
    </source>
</evidence>
<proteinExistence type="predicted"/>
<dbReference type="GeneID" id="18926145"/>
<keyword evidence="12" id="KW-1133">Transmembrane helix</keyword>
<dbReference type="GO" id="GO:0004099">
    <property type="term" value="F:chitin deacetylase activity"/>
    <property type="evidence" value="ECO:0007669"/>
    <property type="project" value="UniProtKB-EC"/>
</dbReference>